<dbReference type="SUPFAM" id="SSF53448">
    <property type="entry name" value="Nucleotide-diphospho-sugar transferases"/>
    <property type="match status" value="1"/>
</dbReference>
<evidence type="ECO:0000313" key="7">
    <source>
        <dbReference type="Proteomes" id="UP001500839"/>
    </source>
</evidence>
<gene>
    <name evidence="6" type="primary">cofC</name>
    <name evidence="5" type="synonym">fbiD</name>
    <name evidence="6" type="ORF">GCM10023353_23590</name>
</gene>
<comment type="similarity">
    <text evidence="5">Belongs to the CofC family.</text>
</comment>
<comment type="pathway">
    <text evidence="5">Cofactor biosynthesis; coenzyme F420 biosynthesis.</text>
</comment>
<dbReference type="InterPro" id="IPR029044">
    <property type="entry name" value="Nucleotide-diphossugar_trans"/>
</dbReference>
<keyword evidence="4 5" id="KW-0342">GTP-binding</keyword>
<evidence type="ECO:0000256" key="5">
    <source>
        <dbReference type="HAMAP-Rule" id="MF_02114"/>
    </source>
</evidence>
<dbReference type="Proteomes" id="UP001500839">
    <property type="component" value="Unassembled WGS sequence"/>
</dbReference>
<sequence length="263" mass="26470">MPTHATAAPCVHVVVPVKSLADAKSRLSAAVDESLRRELVLAMLEDTLRALLESSAVSAVTVVTPDAAAAAAAIRCGACSVDERQALARAGAAGDGLAVGGHPSEGGPHAALNAALTGAAYRVRDAVAPDHLAFVQADLPSLRPGEFTAAAAAAIAYPGLPVPGRPGDGDAHGHGRAYIADRSGDGTTAVFVCGAATRLRLGFGGGSARRHEAQGAIALRGSWPGLRADVDTVADLRHVRRLGTGASTGTLLRRIGVPGAKTR</sequence>
<dbReference type="InterPro" id="IPR002835">
    <property type="entry name" value="CofC"/>
</dbReference>
<feature type="binding site" evidence="5">
    <location>
        <position position="187"/>
    </location>
    <ligand>
        <name>phosphoenolpyruvate</name>
        <dbReference type="ChEBI" id="CHEBI:58702"/>
    </ligand>
</feature>
<dbReference type="Pfam" id="PF01983">
    <property type="entry name" value="CofC"/>
    <property type="match status" value="1"/>
</dbReference>
<evidence type="ECO:0000256" key="2">
    <source>
        <dbReference type="ARBA" id="ARBA00022695"/>
    </source>
</evidence>
<reference evidence="7" key="1">
    <citation type="journal article" date="2019" name="Int. J. Syst. Evol. Microbiol.">
        <title>The Global Catalogue of Microorganisms (GCM) 10K type strain sequencing project: providing services to taxonomists for standard genome sequencing and annotation.</title>
        <authorList>
            <consortium name="The Broad Institute Genomics Platform"/>
            <consortium name="The Broad Institute Genome Sequencing Center for Infectious Disease"/>
            <person name="Wu L."/>
            <person name="Ma J."/>
        </authorList>
    </citation>
    <scope>NUCLEOTIDE SEQUENCE [LARGE SCALE GENOMIC DNA]</scope>
    <source>
        <strain evidence="7">JCM 18542</strain>
    </source>
</reference>
<comment type="function">
    <text evidence="5">Guanylyltransferase that catalyzes the activation of phosphoenolpyruvate (PEP) as enolpyruvoyl-2-diphospho-5'-guanosine, via the condensation of PEP with GTP. It is involved in the biosynthesis of coenzyme F420, a hydride carrier cofactor.</text>
</comment>
<keyword evidence="3 5" id="KW-0547">Nucleotide-binding</keyword>
<keyword evidence="2 5" id="KW-0548">Nucleotidyltransferase</keyword>
<accession>A0ABP9CS79</accession>
<proteinExistence type="inferred from homology"/>
<keyword evidence="1 5" id="KW-0808">Transferase</keyword>
<dbReference type="PANTHER" id="PTHR40392:SF1">
    <property type="entry name" value="2-PHOSPHO-L-LACTATE GUANYLYLTRANSFERASE"/>
    <property type="match status" value="1"/>
</dbReference>
<dbReference type="RefSeq" id="WP_200171904.1">
    <property type="nucleotide sequence ID" value="NZ_BAABKQ010000001.1"/>
</dbReference>
<comment type="catalytic activity">
    <reaction evidence="5">
        <text>phosphoenolpyruvate + GTP + H(+) = enolpyruvoyl-2-diphospho-5'-guanosine + diphosphate</text>
        <dbReference type="Rhea" id="RHEA:30519"/>
        <dbReference type="ChEBI" id="CHEBI:15378"/>
        <dbReference type="ChEBI" id="CHEBI:33019"/>
        <dbReference type="ChEBI" id="CHEBI:37565"/>
        <dbReference type="ChEBI" id="CHEBI:58702"/>
        <dbReference type="ChEBI" id="CHEBI:143701"/>
        <dbReference type="EC" id="2.7.7.105"/>
    </reaction>
</comment>
<dbReference type="GO" id="GO:0016779">
    <property type="term" value="F:nucleotidyltransferase activity"/>
    <property type="evidence" value="ECO:0007669"/>
    <property type="project" value="UniProtKB-KW"/>
</dbReference>
<protein>
    <recommendedName>
        <fullName evidence="5">Phosphoenolpyruvate guanylyltransferase</fullName>
        <shortName evidence="5">PEP guanylyltransferase</shortName>
        <ecNumber evidence="5">2.7.7.105</ecNumber>
    </recommendedName>
</protein>
<dbReference type="HAMAP" id="MF_02114">
    <property type="entry name" value="CofC"/>
    <property type="match status" value="1"/>
</dbReference>
<feature type="binding site" evidence="5">
    <location>
        <position position="204"/>
    </location>
    <ligand>
        <name>phosphoenolpyruvate</name>
        <dbReference type="ChEBI" id="CHEBI:58702"/>
    </ligand>
</feature>
<dbReference type="Gene3D" id="3.90.550.10">
    <property type="entry name" value="Spore Coat Polysaccharide Biosynthesis Protein SpsA, Chain A"/>
    <property type="match status" value="1"/>
</dbReference>
<dbReference type="PANTHER" id="PTHR40392">
    <property type="entry name" value="2-PHOSPHO-L-LACTATE GUANYLYLTRANSFERASE"/>
    <property type="match status" value="1"/>
</dbReference>
<organism evidence="6 7">
    <name type="scientific">Tomitella cavernea</name>
    <dbReference type="NCBI Taxonomy" id="1387982"/>
    <lineage>
        <taxon>Bacteria</taxon>
        <taxon>Bacillati</taxon>
        <taxon>Actinomycetota</taxon>
        <taxon>Actinomycetes</taxon>
        <taxon>Mycobacteriales</taxon>
        <taxon>Tomitella</taxon>
    </lineage>
</organism>
<evidence type="ECO:0000256" key="1">
    <source>
        <dbReference type="ARBA" id="ARBA00022679"/>
    </source>
</evidence>
<evidence type="ECO:0000256" key="3">
    <source>
        <dbReference type="ARBA" id="ARBA00022741"/>
    </source>
</evidence>
<keyword evidence="7" id="KW-1185">Reference proteome</keyword>
<feature type="binding site" evidence="5">
    <location>
        <position position="207"/>
    </location>
    <ligand>
        <name>phosphoenolpyruvate</name>
        <dbReference type="ChEBI" id="CHEBI:58702"/>
    </ligand>
</feature>
<comment type="caution">
    <text evidence="6">The sequence shown here is derived from an EMBL/GenBank/DDBJ whole genome shotgun (WGS) entry which is preliminary data.</text>
</comment>
<evidence type="ECO:0000256" key="4">
    <source>
        <dbReference type="ARBA" id="ARBA00023134"/>
    </source>
</evidence>
<dbReference type="EC" id="2.7.7.105" evidence="5"/>
<evidence type="ECO:0000313" key="6">
    <source>
        <dbReference type="EMBL" id="GAA4816632.1"/>
    </source>
</evidence>
<name>A0ABP9CS79_9ACTN</name>
<dbReference type="EMBL" id="BAABKQ010000001">
    <property type="protein sequence ID" value="GAA4816632.1"/>
    <property type="molecule type" value="Genomic_DNA"/>
</dbReference>